<feature type="transmembrane region" description="Helical" evidence="1">
    <location>
        <begin position="6"/>
        <end position="26"/>
    </location>
</feature>
<dbReference type="SMART" id="SM01259">
    <property type="entry name" value="LAB_N"/>
    <property type="match status" value="2"/>
</dbReference>
<comment type="caution">
    <text evidence="3">The sequence shown here is derived from an EMBL/GenBank/DDBJ whole genome shotgun (WGS) entry which is preliminary data.</text>
</comment>
<organism evidence="3 4">
    <name type="scientific">Agaribacillus aureus</name>
    <dbReference type="NCBI Taxonomy" id="3051825"/>
    <lineage>
        <taxon>Bacteria</taxon>
        <taxon>Pseudomonadati</taxon>
        <taxon>Bacteroidota</taxon>
        <taxon>Cytophagia</taxon>
        <taxon>Cytophagales</taxon>
        <taxon>Splendidivirgaceae</taxon>
        <taxon>Agaribacillus</taxon>
    </lineage>
</organism>
<evidence type="ECO:0000256" key="1">
    <source>
        <dbReference type="SAM" id="Phobius"/>
    </source>
</evidence>
<proteinExistence type="predicted"/>
<sequence>MNNLIVYLVGFSAQMLFAARLLIQWVKSERAGHIVSPILFWQFSLAASSLMIIYGILRKDPVILLGQALTYYIYIRNLQFKNTWYLIPLYFRFLVLIFPILAISWLFLAGTHNLHQIITNKAITNVMMALGSMGQIVFGFRFVYQWYYSEKLKVSKLPLGFWLFSIAGSLIILTYAIYRHDPVLLVGQLFGLIIYIRNSYLDFKPALLTGNK</sequence>
<keyword evidence="1" id="KW-1133">Transmembrane helix</keyword>
<feature type="transmembrane region" description="Helical" evidence="1">
    <location>
        <begin position="38"/>
        <end position="57"/>
    </location>
</feature>
<feature type="transmembrane region" description="Helical" evidence="1">
    <location>
        <begin position="122"/>
        <end position="147"/>
    </location>
</feature>
<evidence type="ECO:0000313" key="4">
    <source>
        <dbReference type="Proteomes" id="UP001172083"/>
    </source>
</evidence>
<protein>
    <submittedName>
        <fullName evidence="3">Lipid-A-disaccharide synthase N-terminal domain-containing protein</fullName>
    </submittedName>
</protein>
<evidence type="ECO:0000259" key="2">
    <source>
        <dbReference type="SMART" id="SM01259"/>
    </source>
</evidence>
<name>A0ABT8LAZ6_9BACT</name>
<dbReference type="Gene3D" id="1.20.1280.290">
    <property type="match status" value="2"/>
</dbReference>
<gene>
    <name evidence="3" type="ORF">QQ020_17880</name>
</gene>
<feature type="transmembrane region" description="Helical" evidence="1">
    <location>
        <begin position="183"/>
        <end position="200"/>
    </location>
</feature>
<feature type="domain" description="Lipid A biosynthesis N-terminal" evidence="2">
    <location>
        <begin position="9"/>
        <end position="80"/>
    </location>
</feature>
<feature type="transmembrane region" description="Helical" evidence="1">
    <location>
        <begin position="89"/>
        <end position="110"/>
    </location>
</feature>
<feature type="transmembrane region" description="Helical" evidence="1">
    <location>
        <begin position="159"/>
        <end position="178"/>
    </location>
</feature>
<keyword evidence="1" id="KW-0472">Membrane</keyword>
<dbReference type="EMBL" id="JAUJEB010000004">
    <property type="protein sequence ID" value="MDN5213950.1"/>
    <property type="molecule type" value="Genomic_DNA"/>
</dbReference>
<feature type="domain" description="Lipid A biosynthesis N-terminal" evidence="2">
    <location>
        <begin position="130"/>
        <end position="201"/>
    </location>
</feature>
<evidence type="ECO:0000313" key="3">
    <source>
        <dbReference type="EMBL" id="MDN5213950.1"/>
    </source>
</evidence>
<dbReference type="Pfam" id="PF07578">
    <property type="entry name" value="LAB_N"/>
    <property type="match status" value="2"/>
</dbReference>
<keyword evidence="1" id="KW-0812">Transmembrane</keyword>
<dbReference type="Proteomes" id="UP001172083">
    <property type="component" value="Unassembled WGS sequence"/>
</dbReference>
<keyword evidence="4" id="KW-1185">Reference proteome</keyword>
<dbReference type="RefSeq" id="WP_346759289.1">
    <property type="nucleotide sequence ID" value="NZ_JAUJEB010000004.1"/>
</dbReference>
<reference evidence="3" key="1">
    <citation type="submission" date="2023-06" db="EMBL/GenBank/DDBJ databases">
        <title>Genomic of Agaribacillus aureum.</title>
        <authorList>
            <person name="Wang G."/>
        </authorList>
    </citation>
    <scope>NUCLEOTIDE SEQUENCE</scope>
    <source>
        <strain evidence="3">BMA12</strain>
    </source>
</reference>
<dbReference type="InterPro" id="IPR011499">
    <property type="entry name" value="Lipid_A_biosynth_N"/>
</dbReference>
<accession>A0ABT8LAZ6</accession>